<organism evidence="1 2">
    <name type="scientific">Portunus trituberculatus</name>
    <name type="common">Swimming crab</name>
    <name type="synonym">Neptunus trituberculatus</name>
    <dbReference type="NCBI Taxonomy" id="210409"/>
    <lineage>
        <taxon>Eukaryota</taxon>
        <taxon>Metazoa</taxon>
        <taxon>Ecdysozoa</taxon>
        <taxon>Arthropoda</taxon>
        <taxon>Crustacea</taxon>
        <taxon>Multicrustacea</taxon>
        <taxon>Malacostraca</taxon>
        <taxon>Eumalacostraca</taxon>
        <taxon>Eucarida</taxon>
        <taxon>Decapoda</taxon>
        <taxon>Pleocyemata</taxon>
        <taxon>Brachyura</taxon>
        <taxon>Eubrachyura</taxon>
        <taxon>Portunoidea</taxon>
        <taxon>Portunidae</taxon>
        <taxon>Portuninae</taxon>
        <taxon>Portunus</taxon>
    </lineage>
</organism>
<dbReference type="Proteomes" id="UP000324222">
    <property type="component" value="Unassembled WGS sequence"/>
</dbReference>
<sequence>MTIKLSRVNKSWISPGNTIDVRWFTEGGARYSPPSRLVLVIREEEPSLFHLSRLAGYVCSRYWDRNATPPPPPPPPLLMLLMLLY</sequence>
<proteinExistence type="predicted"/>
<gene>
    <name evidence="1" type="ORF">E2C01_006578</name>
</gene>
<keyword evidence="2" id="KW-1185">Reference proteome</keyword>
<dbReference type="AlphaFoldDB" id="A0A5B7CWM7"/>
<comment type="caution">
    <text evidence="1">The sequence shown here is derived from an EMBL/GenBank/DDBJ whole genome shotgun (WGS) entry which is preliminary data.</text>
</comment>
<evidence type="ECO:0000313" key="2">
    <source>
        <dbReference type="Proteomes" id="UP000324222"/>
    </source>
</evidence>
<reference evidence="1 2" key="1">
    <citation type="submission" date="2019-05" db="EMBL/GenBank/DDBJ databases">
        <title>Another draft genome of Portunus trituberculatus and its Hox gene families provides insights of decapod evolution.</title>
        <authorList>
            <person name="Jeong J.-H."/>
            <person name="Song I."/>
            <person name="Kim S."/>
            <person name="Choi T."/>
            <person name="Kim D."/>
            <person name="Ryu S."/>
            <person name="Kim W."/>
        </authorList>
    </citation>
    <scope>NUCLEOTIDE SEQUENCE [LARGE SCALE GENOMIC DNA]</scope>
    <source>
        <tissue evidence="1">Muscle</tissue>
    </source>
</reference>
<name>A0A5B7CWM7_PORTR</name>
<protein>
    <submittedName>
        <fullName evidence="1">Uncharacterized protein</fullName>
    </submittedName>
</protein>
<evidence type="ECO:0000313" key="1">
    <source>
        <dbReference type="EMBL" id="MPC13829.1"/>
    </source>
</evidence>
<dbReference type="EMBL" id="VSRR010000309">
    <property type="protein sequence ID" value="MPC13829.1"/>
    <property type="molecule type" value="Genomic_DNA"/>
</dbReference>
<accession>A0A5B7CWM7</accession>